<comment type="similarity">
    <text evidence="2">Belongs to the HpcH/HpaI aldolase family.</text>
</comment>
<feature type="binding site" evidence="5">
    <location>
        <position position="128"/>
    </location>
    <ligand>
        <name>substrate</name>
    </ligand>
</feature>
<dbReference type="OrthoDB" id="9800547at2"/>
<accession>A0A560FIH5</accession>
<keyword evidence="3 6" id="KW-0479">Metal-binding</keyword>
<dbReference type="RefSeq" id="WP_145750013.1">
    <property type="nucleotide sequence ID" value="NZ_VITN01000005.1"/>
</dbReference>
<dbReference type="InterPro" id="IPR040442">
    <property type="entry name" value="Pyrv_kinase-like_dom_sf"/>
</dbReference>
<dbReference type="PANTHER" id="PTHR32308:SF10">
    <property type="entry name" value="CITRATE LYASE SUBUNIT BETA"/>
    <property type="match status" value="1"/>
</dbReference>
<comment type="cofactor">
    <cofactor evidence="1">
        <name>Mg(2+)</name>
        <dbReference type="ChEBI" id="CHEBI:18420"/>
    </cofactor>
</comment>
<feature type="binding site" evidence="6">
    <location>
        <position position="128"/>
    </location>
    <ligand>
        <name>Mg(2+)</name>
        <dbReference type="ChEBI" id="CHEBI:18420"/>
    </ligand>
</feature>
<dbReference type="GO" id="GO:0016829">
    <property type="term" value="F:lyase activity"/>
    <property type="evidence" value="ECO:0007669"/>
    <property type="project" value="UniProtKB-KW"/>
</dbReference>
<dbReference type="SUPFAM" id="SSF51621">
    <property type="entry name" value="Phosphoenolpyruvate/pyruvate domain"/>
    <property type="match status" value="1"/>
</dbReference>
<dbReference type="GO" id="GO:0000287">
    <property type="term" value="F:magnesium ion binding"/>
    <property type="evidence" value="ECO:0007669"/>
    <property type="project" value="TreeGrafter"/>
</dbReference>
<dbReference type="InterPro" id="IPR011206">
    <property type="entry name" value="Citrate_lyase_beta/mcl1/mcl2"/>
</dbReference>
<evidence type="ECO:0000256" key="3">
    <source>
        <dbReference type="ARBA" id="ARBA00022723"/>
    </source>
</evidence>
<comment type="caution">
    <text evidence="8">The sequence shown here is derived from an EMBL/GenBank/DDBJ whole genome shotgun (WGS) entry which is preliminary data.</text>
</comment>
<dbReference type="Gene3D" id="3.20.20.60">
    <property type="entry name" value="Phosphoenolpyruvate-binding domains"/>
    <property type="match status" value="1"/>
</dbReference>
<evidence type="ECO:0000259" key="7">
    <source>
        <dbReference type="Pfam" id="PF03328"/>
    </source>
</evidence>
<dbReference type="AlphaFoldDB" id="A0A560FIH5"/>
<sequence length="299" mass="31093">MPVTARPRRSALYMPGSNARALEKAKGLDADVLILDLEDAVAPDAKDLARDQVLAAVAAGGFGRREVLIRVNGLDTPWGHADLAAVARSGAHGVLIPKVESAEAVRQADRLLAAEGATNDLPLWVMMETALGMLNAREIASASPRLAGMVLGTSDLAKELHAQHTPMRLPMITALGLCLLAARAHGLAILDGVHLDLDDDAGLDASCRQGVELGFDGKTLIHPKQLAAANAAFAPDTASLDRARRIIAAHAEAMAQGKAVVLVDGRLVEALHVAEAHRLVALAEAIGTPATDGANQPSP</sequence>
<evidence type="ECO:0000256" key="4">
    <source>
        <dbReference type="ARBA" id="ARBA00022842"/>
    </source>
</evidence>
<evidence type="ECO:0000256" key="2">
    <source>
        <dbReference type="ARBA" id="ARBA00005568"/>
    </source>
</evidence>
<evidence type="ECO:0000313" key="8">
    <source>
        <dbReference type="EMBL" id="TWB21386.1"/>
    </source>
</evidence>
<feature type="domain" description="HpcH/HpaI aldolase/citrate lyase" evidence="7">
    <location>
        <begin position="9"/>
        <end position="223"/>
    </location>
</feature>
<dbReference type="Proteomes" id="UP000319859">
    <property type="component" value="Unassembled WGS sequence"/>
</dbReference>
<proteinExistence type="inferred from homology"/>
<name>A0A560FIH5_9PROT</name>
<evidence type="ECO:0000256" key="6">
    <source>
        <dbReference type="PIRSR" id="PIRSR015582-2"/>
    </source>
</evidence>
<dbReference type="InterPro" id="IPR015813">
    <property type="entry name" value="Pyrv/PenolPyrv_kinase-like_dom"/>
</dbReference>
<dbReference type="PIRSF" id="PIRSF015582">
    <property type="entry name" value="Cit_lyase_B"/>
    <property type="match status" value="1"/>
</dbReference>
<evidence type="ECO:0000313" key="9">
    <source>
        <dbReference type="Proteomes" id="UP000319859"/>
    </source>
</evidence>
<reference evidence="8 9" key="1">
    <citation type="submission" date="2019-06" db="EMBL/GenBank/DDBJ databases">
        <title>Genomic Encyclopedia of Type Strains, Phase IV (KMG-V): Genome sequencing to study the core and pangenomes of soil and plant-associated prokaryotes.</title>
        <authorList>
            <person name="Whitman W."/>
        </authorList>
    </citation>
    <scope>NUCLEOTIDE SEQUENCE [LARGE SCALE GENOMIC DNA]</scope>
    <source>
        <strain evidence="8 9">BR 11880</strain>
    </source>
</reference>
<protein>
    <submittedName>
        <fullName evidence="8">Citrate lyase subunit beta/citryl-CoA lyase</fullName>
    </submittedName>
</protein>
<dbReference type="PANTHER" id="PTHR32308">
    <property type="entry name" value="LYASE BETA SUBUNIT, PUTATIVE (AFU_ORTHOLOGUE AFUA_4G13030)-RELATED"/>
    <property type="match status" value="1"/>
</dbReference>
<evidence type="ECO:0000256" key="1">
    <source>
        <dbReference type="ARBA" id="ARBA00001946"/>
    </source>
</evidence>
<dbReference type="EMBL" id="VITN01000005">
    <property type="protein sequence ID" value="TWB21386.1"/>
    <property type="molecule type" value="Genomic_DNA"/>
</dbReference>
<keyword evidence="4 6" id="KW-0460">Magnesium</keyword>
<feature type="binding site" evidence="5">
    <location>
        <position position="70"/>
    </location>
    <ligand>
        <name>substrate</name>
    </ligand>
</feature>
<dbReference type="Pfam" id="PF03328">
    <property type="entry name" value="HpcH_HpaI"/>
    <property type="match status" value="1"/>
</dbReference>
<dbReference type="InterPro" id="IPR005000">
    <property type="entry name" value="Aldolase/citrate-lyase_domain"/>
</dbReference>
<feature type="binding site" evidence="6">
    <location>
        <position position="155"/>
    </location>
    <ligand>
        <name>Mg(2+)</name>
        <dbReference type="ChEBI" id="CHEBI:18420"/>
    </ligand>
</feature>
<gene>
    <name evidence="8" type="ORF">FBZ89_105261</name>
</gene>
<evidence type="ECO:0000256" key="5">
    <source>
        <dbReference type="PIRSR" id="PIRSR015582-1"/>
    </source>
</evidence>
<keyword evidence="8" id="KW-0456">Lyase</keyword>
<dbReference type="GO" id="GO:0006107">
    <property type="term" value="P:oxaloacetate metabolic process"/>
    <property type="evidence" value="ECO:0007669"/>
    <property type="project" value="TreeGrafter"/>
</dbReference>
<organism evidence="8 9">
    <name type="scientific">Nitrospirillum amazonense</name>
    <dbReference type="NCBI Taxonomy" id="28077"/>
    <lineage>
        <taxon>Bacteria</taxon>
        <taxon>Pseudomonadati</taxon>
        <taxon>Pseudomonadota</taxon>
        <taxon>Alphaproteobacteria</taxon>
        <taxon>Rhodospirillales</taxon>
        <taxon>Azospirillaceae</taxon>
        <taxon>Nitrospirillum</taxon>
    </lineage>
</organism>